<accession>A0ABU6WCL1</accession>
<reference evidence="4 5" key="1">
    <citation type="journal article" date="2023" name="Plants (Basel)">
        <title>Bridging the Gap: Combining Genomics and Transcriptomics Approaches to Understand Stylosanthes scabra, an Orphan Legume from the Brazilian Caatinga.</title>
        <authorList>
            <person name="Ferreira-Neto J.R.C."/>
            <person name="da Silva M.D."/>
            <person name="Binneck E."/>
            <person name="de Melo N.F."/>
            <person name="da Silva R.H."/>
            <person name="de Melo A.L.T.M."/>
            <person name="Pandolfi V."/>
            <person name="Bustamante F.O."/>
            <person name="Brasileiro-Vidal A.C."/>
            <person name="Benko-Iseppon A.M."/>
        </authorList>
    </citation>
    <scope>NUCLEOTIDE SEQUENCE [LARGE SCALE GENOMIC DNA]</scope>
    <source>
        <tissue evidence="4">Leaves</tissue>
    </source>
</reference>
<comment type="caution">
    <text evidence="4">The sequence shown here is derived from an EMBL/GenBank/DDBJ whole genome shotgun (WGS) entry which is preliminary data.</text>
</comment>
<protein>
    <recommendedName>
        <fullName evidence="1">ferroxidase</fullName>
        <ecNumber evidence="1">1.16.3.1</ecNumber>
    </recommendedName>
</protein>
<dbReference type="EMBL" id="JASCZI010181455">
    <property type="protein sequence ID" value="MED6183676.1"/>
    <property type="molecule type" value="Genomic_DNA"/>
</dbReference>
<evidence type="ECO:0000313" key="4">
    <source>
        <dbReference type="EMBL" id="MED6183676.1"/>
    </source>
</evidence>
<dbReference type="EC" id="1.16.3.1" evidence="1"/>
<feature type="domain" description="Ferritin-like diiron" evidence="3">
    <location>
        <begin position="1"/>
        <end position="42"/>
    </location>
</feature>
<dbReference type="Proteomes" id="UP001341840">
    <property type="component" value="Unassembled WGS sequence"/>
</dbReference>
<name>A0ABU6WCL1_9FABA</name>
<dbReference type="Gene3D" id="1.20.1260.10">
    <property type="match status" value="1"/>
</dbReference>
<evidence type="ECO:0000313" key="5">
    <source>
        <dbReference type="Proteomes" id="UP001341840"/>
    </source>
</evidence>
<comment type="catalytic activity">
    <reaction evidence="2">
        <text>4 Fe(2+) + O2 + 4 H(+) = 4 Fe(3+) + 2 H2O</text>
        <dbReference type="Rhea" id="RHEA:11148"/>
        <dbReference type="ChEBI" id="CHEBI:15377"/>
        <dbReference type="ChEBI" id="CHEBI:15378"/>
        <dbReference type="ChEBI" id="CHEBI:15379"/>
        <dbReference type="ChEBI" id="CHEBI:29033"/>
        <dbReference type="ChEBI" id="CHEBI:29034"/>
        <dbReference type="EC" id="1.16.3.1"/>
    </reaction>
</comment>
<gene>
    <name evidence="4" type="ORF">PIB30_039884</name>
</gene>
<sequence length="114" mass="13010">MQIATENNDVELADFVESKLLAGQVEDIKKVAEYVAELRRLGKGHARSHFFGFLPFLHQKFRIIIGFDIGRLAAEDFEGEVAKCGCGDERWGLDFRDRRILEFGVRLGLGHRVF</sequence>
<dbReference type="InterPro" id="IPR009040">
    <property type="entry name" value="Ferritin-like_diiron"/>
</dbReference>
<evidence type="ECO:0000256" key="2">
    <source>
        <dbReference type="ARBA" id="ARBA00047990"/>
    </source>
</evidence>
<proteinExistence type="predicted"/>
<dbReference type="InterPro" id="IPR012347">
    <property type="entry name" value="Ferritin-like"/>
</dbReference>
<dbReference type="InterPro" id="IPR009078">
    <property type="entry name" value="Ferritin-like_SF"/>
</dbReference>
<dbReference type="PROSITE" id="PS50905">
    <property type="entry name" value="FERRITIN_LIKE"/>
    <property type="match status" value="1"/>
</dbReference>
<keyword evidence="5" id="KW-1185">Reference proteome</keyword>
<organism evidence="4 5">
    <name type="scientific">Stylosanthes scabra</name>
    <dbReference type="NCBI Taxonomy" id="79078"/>
    <lineage>
        <taxon>Eukaryota</taxon>
        <taxon>Viridiplantae</taxon>
        <taxon>Streptophyta</taxon>
        <taxon>Embryophyta</taxon>
        <taxon>Tracheophyta</taxon>
        <taxon>Spermatophyta</taxon>
        <taxon>Magnoliopsida</taxon>
        <taxon>eudicotyledons</taxon>
        <taxon>Gunneridae</taxon>
        <taxon>Pentapetalae</taxon>
        <taxon>rosids</taxon>
        <taxon>fabids</taxon>
        <taxon>Fabales</taxon>
        <taxon>Fabaceae</taxon>
        <taxon>Papilionoideae</taxon>
        <taxon>50 kb inversion clade</taxon>
        <taxon>dalbergioids sensu lato</taxon>
        <taxon>Dalbergieae</taxon>
        <taxon>Pterocarpus clade</taxon>
        <taxon>Stylosanthes</taxon>
    </lineage>
</organism>
<evidence type="ECO:0000259" key="3">
    <source>
        <dbReference type="PROSITE" id="PS50905"/>
    </source>
</evidence>
<evidence type="ECO:0000256" key="1">
    <source>
        <dbReference type="ARBA" id="ARBA00013107"/>
    </source>
</evidence>
<dbReference type="SUPFAM" id="SSF47240">
    <property type="entry name" value="Ferritin-like"/>
    <property type="match status" value="1"/>
</dbReference>